<evidence type="ECO:0000313" key="3">
    <source>
        <dbReference type="Proteomes" id="UP000287830"/>
    </source>
</evidence>
<gene>
    <name evidence="2" type="ORF">OEIGOIKO_03371</name>
</gene>
<protein>
    <recommendedName>
        <fullName evidence="1">HNH domain-containing protein</fullName>
    </recommendedName>
</protein>
<dbReference type="GO" id="GO:0004519">
    <property type="term" value="F:endonuclease activity"/>
    <property type="evidence" value="ECO:0007669"/>
    <property type="project" value="InterPro"/>
</dbReference>
<evidence type="ECO:0000313" key="2">
    <source>
        <dbReference type="EMBL" id="GCD35625.1"/>
    </source>
</evidence>
<dbReference type="InterPro" id="IPR002711">
    <property type="entry name" value="HNH"/>
</dbReference>
<dbReference type="CDD" id="cd00085">
    <property type="entry name" value="HNHc"/>
    <property type="match status" value="1"/>
</dbReference>
<evidence type="ECO:0000259" key="1">
    <source>
        <dbReference type="Pfam" id="PF01844"/>
    </source>
</evidence>
<name>A0A7U9KUJ6_9ACTN</name>
<reference evidence="2 3" key="1">
    <citation type="submission" date="2018-11" db="EMBL/GenBank/DDBJ databases">
        <title>Whole genome sequence of Streptomyces chrestomyceticus NBRC 13444(T).</title>
        <authorList>
            <person name="Komaki H."/>
            <person name="Tamura T."/>
        </authorList>
    </citation>
    <scope>NUCLEOTIDE SEQUENCE [LARGE SCALE GENOMIC DNA]</scope>
    <source>
        <strain evidence="2 3">NBRC 13444</strain>
    </source>
</reference>
<dbReference type="RefSeq" id="WP_125045509.1">
    <property type="nucleotide sequence ID" value="NZ_BHZC01000001.1"/>
</dbReference>
<dbReference type="GO" id="GO:0008270">
    <property type="term" value="F:zinc ion binding"/>
    <property type="evidence" value="ECO:0007669"/>
    <property type="project" value="InterPro"/>
</dbReference>
<accession>A0A7U9KUJ6</accession>
<dbReference type="GeneID" id="95622287"/>
<organism evidence="2 3">
    <name type="scientific">Streptomyces chrestomyceticus JCM 4735</name>
    <dbReference type="NCBI Taxonomy" id="1306181"/>
    <lineage>
        <taxon>Bacteria</taxon>
        <taxon>Bacillati</taxon>
        <taxon>Actinomycetota</taxon>
        <taxon>Actinomycetes</taxon>
        <taxon>Kitasatosporales</taxon>
        <taxon>Streptomycetaceae</taxon>
        <taxon>Streptomyces</taxon>
    </lineage>
</organism>
<sequence length="242" mass="26920">MDAARKPPDWRDTKAGLKVRAAAWLATTVGEGNTFSWKQLHDAFPQAATIDRRLRDLRTEHGWDIKVFRGAPEGAEMQLAKIGDPVWDPAHTRRNRRSSAAERMAIFERDGFRCTSCGISAGEPHLDSGVPAQLEVSYVAPISEGGKASEENMVTLCNRCHAGTRALGNSAAQLETVSRYVCDLPARQQTILLAWMAKGERSPSPVERAWAMYRHLSPEQQKTVRQKLADEVERTADVEIEL</sequence>
<proteinExistence type="predicted"/>
<dbReference type="EMBL" id="BHZC01000001">
    <property type="protein sequence ID" value="GCD35625.1"/>
    <property type="molecule type" value="Genomic_DNA"/>
</dbReference>
<dbReference type="Pfam" id="PF01844">
    <property type="entry name" value="HNH"/>
    <property type="match status" value="1"/>
</dbReference>
<dbReference type="OrthoDB" id="3823469at2"/>
<feature type="domain" description="HNH" evidence="1">
    <location>
        <begin position="114"/>
        <end position="161"/>
    </location>
</feature>
<dbReference type="AlphaFoldDB" id="A0A7U9KUJ6"/>
<comment type="caution">
    <text evidence="2">The sequence shown here is derived from an EMBL/GenBank/DDBJ whole genome shotgun (WGS) entry which is preliminary data.</text>
</comment>
<dbReference type="GO" id="GO:0003676">
    <property type="term" value="F:nucleic acid binding"/>
    <property type="evidence" value="ECO:0007669"/>
    <property type="project" value="InterPro"/>
</dbReference>
<dbReference type="Gene3D" id="1.10.30.50">
    <property type="match status" value="1"/>
</dbReference>
<dbReference type="Proteomes" id="UP000287830">
    <property type="component" value="Unassembled WGS sequence"/>
</dbReference>
<dbReference type="InterPro" id="IPR003615">
    <property type="entry name" value="HNH_nuc"/>
</dbReference>